<dbReference type="PROSITE" id="PS01012">
    <property type="entry name" value="FOLYLPOLYGLU_SYNT_2"/>
    <property type="match status" value="1"/>
</dbReference>
<evidence type="ECO:0000313" key="8">
    <source>
        <dbReference type="EMBL" id="ASR51335.1"/>
    </source>
</evidence>
<keyword evidence="3" id="KW-0479">Metal-binding</keyword>
<dbReference type="Gene3D" id="3.40.1190.10">
    <property type="entry name" value="Mur-like, catalytic domain"/>
    <property type="match status" value="1"/>
</dbReference>
<keyword evidence="2 7" id="KW-0436">Ligase</keyword>
<name>A0ABN5B2N4_9SPHN</name>
<evidence type="ECO:0000256" key="4">
    <source>
        <dbReference type="ARBA" id="ARBA00022741"/>
    </source>
</evidence>
<dbReference type="InterPro" id="IPR036565">
    <property type="entry name" value="Mur-like_cat_sf"/>
</dbReference>
<dbReference type="GeneID" id="303485422"/>
<dbReference type="NCBIfam" id="TIGR01499">
    <property type="entry name" value="folC"/>
    <property type="match status" value="1"/>
</dbReference>
<dbReference type="RefSeq" id="WP_117352040.1">
    <property type="nucleotide sequence ID" value="NZ_CP020083.1"/>
</dbReference>
<keyword evidence="6" id="KW-0460">Magnesium</keyword>
<sequence>MPDHAVSSDPAVQIQLDRLTALSPGRDVLGLERITALLARLGDPHHRLPPVFHVAGTNGKGSTCAFLRAAIEASGLSCHVYTSPHLVRFNERIRIAGRLIEDDMLAAYLARVLDIAEGTGASFFEVTTAAAFLAFAETPADACVIEVGLGGRLDATNVLPQPAVCSIAALGIDHEAFLLAPEAGTPDLPMERIAFEKAGIAKADVPLVIQRYATGMMGAIAGQAMRAGAYVKARGEDWDAALYQGRLHYRDVDGRLSLPVPRLPGEHQADNAALAVAMIRHQSAVTIPDSALSAAMGWADWPARLQRLGVGPLTALLGTGEAVWLDGGHNPNAGAALARHIEGMGGKVHLIIGMLSNKQPGALLGPLEPFLASVTALPVPGHEWHDADAFQACLTSGLEVTAATDVRSAVQRLSDQQPMLVLIAGSLYLAGEVLKANGQEPD</sequence>
<keyword evidence="9" id="KW-1185">Reference proteome</keyword>
<comment type="similarity">
    <text evidence="1 7">Belongs to the folylpolyglutamate synthase family.</text>
</comment>
<evidence type="ECO:0000256" key="7">
    <source>
        <dbReference type="PIRNR" id="PIRNR001563"/>
    </source>
</evidence>
<evidence type="ECO:0000256" key="2">
    <source>
        <dbReference type="ARBA" id="ARBA00022598"/>
    </source>
</evidence>
<dbReference type="Proteomes" id="UP000258016">
    <property type="component" value="Chromosome"/>
</dbReference>
<dbReference type="SUPFAM" id="SSF53244">
    <property type="entry name" value="MurD-like peptide ligases, peptide-binding domain"/>
    <property type="match status" value="1"/>
</dbReference>
<evidence type="ECO:0000256" key="6">
    <source>
        <dbReference type="ARBA" id="ARBA00022842"/>
    </source>
</evidence>
<proteinExistence type="inferred from homology"/>
<gene>
    <name evidence="8" type="ORF">B5J99_07480</name>
</gene>
<evidence type="ECO:0000256" key="5">
    <source>
        <dbReference type="ARBA" id="ARBA00022840"/>
    </source>
</evidence>
<dbReference type="EMBL" id="CP020083">
    <property type="protein sequence ID" value="ASR51335.1"/>
    <property type="molecule type" value="Genomic_DNA"/>
</dbReference>
<dbReference type="InterPro" id="IPR001645">
    <property type="entry name" value="Folylpolyglutamate_synth"/>
</dbReference>
<dbReference type="PANTHER" id="PTHR11136:SF0">
    <property type="entry name" value="DIHYDROFOLATE SYNTHETASE-RELATED"/>
    <property type="match status" value="1"/>
</dbReference>
<keyword evidence="5 7" id="KW-0067">ATP-binding</keyword>
<dbReference type="PANTHER" id="PTHR11136">
    <property type="entry name" value="FOLYLPOLYGLUTAMATE SYNTHASE-RELATED"/>
    <property type="match status" value="1"/>
</dbReference>
<protein>
    <submittedName>
        <fullName evidence="8">Bifunctional folylpolyglutamate synthase/dihydrofolate synthase</fullName>
    </submittedName>
</protein>
<evidence type="ECO:0000256" key="3">
    <source>
        <dbReference type="ARBA" id="ARBA00022723"/>
    </source>
</evidence>
<dbReference type="SUPFAM" id="SSF53623">
    <property type="entry name" value="MurD-like peptide ligases, catalytic domain"/>
    <property type="match status" value="1"/>
</dbReference>
<dbReference type="PIRSF" id="PIRSF001563">
    <property type="entry name" value="Folylpolyglu_synth"/>
    <property type="match status" value="1"/>
</dbReference>
<accession>A0ABN5B2N4</accession>
<dbReference type="InterPro" id="IPR036615">
    <property type="entry name" value="Mur_ligase_C_dom_sf"/>
</dbReference>
<keyword evidence="4 7" id="KW-0547">Nucleotide-binding</keyword>
<evidence type="ECO:0000256" key="1">
    <source>
        <dbReference type="ARBA" id="ARBA00008276"/>
    </source>
</evidence>
<reference evidence="8 9" key="1">
    <citation type="submission" date="2017-03" db="EMBL/GenBank/DDBJ databases">
        <title>Complete genome sequence of Blastomonas fulva degrading microcsystin LR.</title>
        <authorList>
            <person name="Lee H.-g."/>
            <person name="Jin L."/>
            <person name="oh H.-M."/>
        </authorList>
    </citation>
    <scope>NUCLEOTIDE SEQUENCE [LARGE SCALE GENOMIC DNA]</scope>
    <source>
        <strain evidence="8 9">T2</strain>
    </source>
</reference>
<dbReference type="Gene3D" id="3.90.190.20">
    <property type="entry name" value="Mur ligase, C-terminal domain"/>
    <property type="match status" value="1"/>
</dbReference>
<dbReference type="InterPro" id="IPR018109">
    <property type="entry name" value="Folylpolyglutamate_synth_CS"/>
</dbReference>
<organism evidence="8 9">
    <name type="scientific">Blastomonas fulva</name>
    <dbReference type="NCBI Taxonomy" id="1550728"/>
    <lineage>
        <taxon>Bacteria</taxon>
        <taxon>Pseudomonadati</taxon>
        <taxon>Pseudomonadota</taxon>
        <taxon>Alphaproteobacteria</taxon>
        <taxon>Sphingomonadales</taxon>
        <taxon>Sphingomonadaceae</taxon>
        <taxon>Blastomonas</taxon>
    </lineage>
</organism>
<evidence type="ECO:0000313" key="9">
    <source>
        <dbReference type="Proteomes" id="UP000258016"/>
    </source>
</evidence>